<keyword evidence="3 6" id="KW-0812">Transmembrane</keyword>
<accession>A0A3S0Q1J2</accession>
<name>A0A3S0Q1J2_9VIBR</name>
<feature type="transmembrane region" description="Helical" evidence="6">
    <location>
        <begin position="131"/>
        <end position="150"/>
    </location>
</feature>
<evidence type="ECO:0000313" key="9">
    <source>
        <dbReference type="Proteomes" id="UP000268973"/>
    </source>
</evidence>
<dbReference type="AlphaFoldDB" id="A0A3S0Q1J2"/>
<dbReference type="Proteomes" id="UP000268973">
    <property type="component" value="Unassembled WGS sequence"/>
</dbReference>
<reference evidence="8 9" key="1">
    <citation type="submission" date="2018-12" db="EMBL/GenBank/DDBJ databases">
        <title>Vibrio sp. isolated from China Sea.</title>
        <authorList>
            <person name="Li Y."/>
        </authorList>
    </citation>
    <scope>NUCLEOTIDE SEQUENCE [LARGE SCALE GENOMIC DNA]</scope>
    <source>
        <strain evidence="8 9">BEI207</strain>
    </source>
</reference>
<comment type="caution">
    <text evidence="8">The sequence shown here is derived from an EMBL/GenBank/DDBJ whole genome shotgun (WGS) entry which is preliminary data.</text>
</comment>
<dbReference type="OrthoDB" id="9800167at2"/>
<comment type="subcellular location">
    <subcellularLocation>
        <location evidence="1 6">Cell membrane</location>
        <topology evidence="1 6">Multi-pass membrane protein</topology>
    </subcellularLocation>
</comment>
<dbReference type="RefSeq" id="WP_126574475.1">
    <property type="nucleotide sequence ID" value="NZ_RXZH01000004.1"/>
</dbReference>
<feature type="transmembrane region" description="Helical" evidence="6">
    <location>
        <begin position="39"/>
        <end position="60"/>
    </location>
</feature>
<evidence type="ECO:0000313" key="8">
    <source>
        <dbReference type="EMBL" id="RTZ15748.1"/>
    </source>
</evidence>
<feature type="transmembrane region" description="Helical" evidence="6">
    <location>
        <begin position="162"/>
        <end position="180"/>
    </location>
</feature>
<dbReference type="InterPro" id="IPR015414">
    <property type="entry name" value="TMEM64"/>
</dbReference>
<evidence type="ECO:0000256" key="1">
    <source>
        <dbReference type="ARBA" id="ARBA00004651"/>
    </source>
</evidence>
<feature type="domain" description="VTT" evidence="7">
    <location>
        <begin position="69"/>
        <end position="182"/>
    </location>
</feature>
<gene>
    <name evidence="8" type="ORF">EJ063_11785</name>
</gene>
<keyword evidence="5 6" id="KW-0472">Membrane</keyword>
<feature type="transmembrane region" description="Helical" evidence="6">
    <location>
        <begin position="72"/>
        <end position="101"/>
    </location>
</feature>
<dbReference type="PANTHER" id="PTHR12677:SF59">
    <property type="entry name" value="GOLGI APPARATUS MEMBRANE PROTEIN TVP38-RELATED"/>
    <property type="match status" value="1"/>
</dbReference>
<organism evidence="8 9">
    <name type="scientific">Vibrio aquaticus</name>
    <dbReference type="NCBI Taxonomy" id="2496559"/>
    <lineage>
        <taxon>Bacteria</taxon>
        <taxon>Pseudomonadati</taxon>
        <taxon>Pseudomonadota</taxon>
        <taxon>Gammaproteobacteria</taxon>
        <taxon>Vibrionales</taxon>
        <taxon>Vibrionaceae</taxon>
        <taxon>Vibrio</taxon>
    </lineage>
</organism>
<sequence>MNKKIILGVLFVSLIVLLGVNFGQYLTLDNAKAQQAELALFIADNFTIAAATYFIAYVAITAFSIPGAAVVTLLGAALFGFWTSLILVSFASTIGATLAFLSSRYLLRDWVQSKFGDKLNAINQGVERDGAFYLFSLRLIPVFPFFLINLLMGLTPLSTLRFYLVSQLGMLPGTAVYLNAGTQLAQIESLSGIVSPTVLASFALLGLFPVIAKWVMGKLRTQPSAPNGNAS</sequence>
<evidence type="ECO:0000259" key="7">
    <source>
        <dbReference type="Pfam" id="PF09335"/>
    </source>
</evidence>
<keyword evidence="4 6" id="KW-1133">Transmembrane helix</keyword>
<keyword evidence="9" id="KW-1185">Reference proteome</keyword>
<proteinExistence type="inferred from homology"/>
<evidence type="ECO:0000256" key="5">
    <source>
        <dbReference type="ARBA" id="ARBA00023136"/>
    </source>
</evidence>
<protein>
    <recommendedName>
        <fullName evidence="6">TVP38/TMEM64 family membrane protein</fullName>
    </recommendedName>
</protein>
<keyword evidence="2 6" id="KW-1003">Cell membrane</keyword>
<dbReference type="PANTHER" id="PTHR12677">
    <property type="entry name" value="GOLGI APPARATUS MEMBRANE PROTEIN TVP38-RELATED"/>
    <property type="match status" value="1"/>
</dbReference>
<evidence type="ECO:0000256" key="3">
    <source>
        <dbReference type="ARBA" id="ARBA00022692"/>
    </source>
</evidence>
<dbReference type="GO" id="GO:0005886">
    <property type="term" value="C:plasma membrane"/>
    <property type="evidence" value="ECO:0007669"/>
    <property type="project" value="UniProtKB-SubCell"/>
</dbReference>
<evidence type="ECO:0000256" key="6">
    <source>
        <dbReference type="RuleBase" id="RU366058"/>
    </source>
</evidence>
<evidence type="ECO:0000256" key="4">
    <source>
        <dbReference type="ARBA" id="ARBA00022989"/>
    </source>
</evidence>
<dbReference type="InterPro" id="IPR032816">
    <property type="entry name" value="VTT_dom"/>
</dbReference>
<dbReference type="EMBL" id="RXZH01000004">
    <property type="protein sequence ID" value="RTZ15748.1"/>
    <property type="molecule type" value="Genomic_DNA"/>
</dbReference>
<dbReference type="Pfam" id="PF09335">
    <property type="entry name" value="VTT_dom"/>
    <property type="match status" value="1"/>
</dbReference>
<evidence type="ECO:0000256" key="2">
    <source>
        <dbReference type="ARBA" id="ARBA00022475"/>
    </source>
</evidence>
<comment type="similarity">
    <text evidence="6">Belongs to the TVP38/TMEM64 family.</text>
</comment>
<feature type="transmembrane region" description="Helical" evidence="6">
    <location>
        <begin position="192"/>
        <end position="212"/>
    </location>
</feature>